<dbReference type="InterPro" id="IPR014986">
    <property type="entry name" value="XkdN-like"/>
</dbReference>
<dbReference type="InterPro" id="IPR038559">
    <property type="entry name" value="XkdN-like_sf"/>
</dbReference>
<dbReference type="Gene3D" id="3.30.2220.30">
    <property type="match status" value="1"/>
</dbReference>
<proteinExistence type="predicted"/>
<protein>
    <recommendedName>
        <fullName evidence="3">XkdN-like tail assembly chaperone</fullName>
    </recommendedName>
</protein>
<dbReference type="Proteomes" id="UP001306950">
    <property type="component" value="Unassembled WGS sequence"/>
</dbReference>
<reference evidence="1 2" key="1">
    <citation type="submission" date="2024-02" db="EMBL/GenBank/DDBJ databases">
        <title>A nitrogen-fixing paenibacillus bacterium.</title>
        <authorList>
            <person name="Zhang W.L."/>
            <person name="Chen S.F."/>
        </authorList>
    </citation>
    <scope>NUCLEOTIDE SEQUENCE [LARGE SCALE GENOMIC DNA]</scope>
    <source>
        <strain evidence="1 2">M1</strain>
    </source>
</reference>
<evidence type="ECO:0008006" key="3">
    <source>
        <dbReference type="Google" id="ProtNLM"/>
    </source>
</evidence>
<evidence type="ECO:0000313" key="1">
    <source>
        <dbReference type="EMBL" id="MEF2967467.1"/>
    </source>
</evidence>
<evidence type="ECO:0000313" key="2">
    <source>
        <dbReference type="Proteomes" id="UP001306950"/>
    </source>
</evidence>
<name>A0ABU7VUR9_9BACL</name>
<organism evidence="1 2">
    <name type="scientific">Paenibacillus haidiansis</name>
    <dbReference type="NCBI Taxonomy" id="1574488"/>
    <lineage>
        <taxon>Bacteria</taxon>
        <taxon>Bacillati</taxon>
        <taxon>Bacillota</taxon>
        <taxon>Bacilli</taxon>
        <taxon>Bacillales</taxon>
        <taxon>Paenibacillaceae</taxon>
        <taxon>Paenibacillus</taxon>
    </lineage>
</organism>
<sequence length="132" mass="14554">MAIAENRQSSVLRALLSADNKPTKDIPMKRLGVDFQIQALDGKTINKIQEQCTHFTGKGPKREKVLDEEQFGALVIQKACLIPDWSARELIDKYGTPTEAILGLLLAGEIAKLSAEILDISGFDSDEDEIKN</sequence>
<dbReference type="Pfam" id="PF08890">
    <property type="entry name" value="Phage_TAC_5"/>
    <property type="match status" value="1"/>
</dbReference>
<comment type="caution">
    <text evidence="1">The sequence shown here is derived from an EMBL/GenBank/DDBJ whole genome shotgun (WGS) entry which is preliminary data.</text>
</comment>
<gene>
    <name evidence="1" type="ORF">V3851_16695</name>
</gene>
<dbReference type="RefSeq" id="WP_331847686.1">
    <property type="nucleotide sequence ID" value="NZ_JAZHPZ010000008.1"/>
</dbReference>
<accession>A0ABU7VUR9</accession>
<dbReference type="EMBL" id="JAZHPZ010000008">
    <property type="protein sequence ID" value="MEF2967467.1"/>
    <property type="molecule type" value="Genomic_DNA"/>
</dbReference>
<keyword evidence="2" id="KW-1185">Reference proteome</keyword>